<gene>
    <name evidence="2" type="ORF">JAO82_02585</name>
</gene>
<dbReference type="EMBL" id="JAEIJD010000001">
    <property type="protein sequence ID" value="MBI6628760.1"/>
    <property type="molecule type" value="Genomic_DNA"/>
</dbReference>
<accession>A0A934HQI3</accession>
<evidence type="ECO:0000259" key="1">
    <source>
        <dbReference type="Pfam" id="PF01890"/>
    </source>
</evidence>
<protein>
    <submittedName>
        <fullName evidence="2">Cobalamin biosynthesis protein</fullName>
    </submittedName>
</protein>
<dbReference type="GO" id="GO:0009236">
    <property type="term" value="P:cobalamin biosynthetic process"/>
    <property type="evidence" value="ECO:0007669"/>
    <property type="project" value="InterPro"/>
</dbReference>
<name>A0A934HQI3_9RHOB</name>
<keyword evidence="3" id="KW-1185">Reference proteome</keyword>
<dbReference type="InterPro" id="IPR036518">
    <property type="entry name" value="CobE/GbiG_C_sf"/>
</dbReference>
<dbReference type="SUPFAM" id="SSF159664">
    <property type="entry name" value="CobE/GbiG C-terminal domain-like"/>
    <property type="match status" value="1"/>
</dbReference>
<dbReference type="Gene3D" id="3.30.420.180">
    <property type="entry name" value="CobE/GbiG C-terminal domain"/>
    <property type="match status" value="1"/>
</dbReference>
<evidence type="ECO:0000313" key="3">
    <source>
        <dbReference type="Proteomes" id="UP000613255"/>
    </source>
</evidence>
<feature type="domain" description="CobE/GbiG C-terminal" evidence="1">
    <location>
        <begin position="2"/>
        <end position="117"/>
    </location>
</feature>
<sequence length="122" mass="12940">MIVAGFGFRAAADVDSLHNALRRAVGDRRITSLATVGDKADTPVFRQFAKRLGLPVRRISHHHLPSAKTQSQGAMSQTMRQTGSVAEATALLAAGPGARLVQTRIISTDRMATCAIAEGDTD</sequence>
<reference evidence="2" key="1">
    <citation type="submission" date="2020-12" db="EMBL/GenBank/DDBJ databases">
        <title>Pontibaca salina gen. nov., sp. nov., isolated from marine sediment.</title>
        <authorList>
            <person name="Bo J."/>
            <person name="Wang S."/>
            <person name="Song X."/>
            <person name="Du Z."/>
        </authorList>
    </citation>
    <scope>NUCLEOTIDE SEQUENCE</scope>
    <source>
        <strain evidence="2">S1109L</strain>
    </source>
</reference>
<comment type="caution">
    <text evidence="2">The sequence shown here is derived from an EMBL/GenBank/DDBJ whole genome shotgun (WGS) entry which is preliminary data.</text>
</comment>
<organism evidence="2 3">
    <name type="scientific">Pontibaca salina</name>
    <dbReference type="NCBI Taxonomy" id="2795731"/>
    <lineage>
        <taxon>Bacteria</taxon>
        <taxon>Pseudomonadati</taxon>
        <taxon>Pseudomonadota</taxon>
        <taxon>Alphaproteobacteria</taxon>
        <taxon>Rhodobacterales</taxon>
        <taxon>Roseobacteraceae</taxon>
        <taxon>Pontibaca</taxon>
    </lineage>
</organism>
<evidence type="ECO:0000313" key="2">
    <source>
        <dbReference type="EMBL" id="MBI6628760.1"/>
    </source>
</evidence>
<dbReference type="RefSeq" id="WP_198684757.1">
    <property type="nucleotide sequence ID" value="NZ_JAEIJD010000001.1"/>
</dbReference>
<dbReference type="InterPro" id="IPR002750">
    <property type="entry name" value="CobE/GbiG_C"/>
</dbReference>
<dbReference type="Pfam" id="PF01890">
    <property type="entry name" value="CbiG_C"/>
    <property type="match status" value="1"/>
</dbReference>
<dbReference type="Proteomes" id="UP000613255">
    <property type="component" value="Unassembled WGS sequence"/>
</dbReference>
<dbReference type="AlphaFoldDB" id="A0A934HQI3"/>
<proteinExistence type="predicted"/>